<comment type="caution">
    <text evidence="9">The sequence shown here is derived from an EMBL/GenBank/DDBJ whole genome shotgun (WGS) entry which is preliminary data.</text>
</comment>
<feature type="transmembrane region" description="Helical" evidence="6">
    <location>
        <begin position="363"/>
        <end position="383"/>
    </location>
</feature>
<keyword evidence="10" id="KW-1185">Reference proteome</keyword>
<feature type="domain" description="DUF4131" evidence="8">
    <location>
        <begin position="38"/>
        <end position="186"/>
    </location>
</feature>
<feature type="transmembrane region" description="Helical" evidence="6">
    <location>
        <begin position="517"/>
        <end position="533"/>
    </location>
</feature>
<feature type="transmembrane region" description="Helical" evidence="6">
    <location>
        <begin position="40"/>
        <end position="58"/>
    </location>
</feature>
<evidence type="ECO:0000313" key="10">
    <source>
        <dbReference type="Proteomes" id="UP001156641"/>
    </source>
</evidence>
<feature type="transmembrane region" description="Helical" evidence="6">
    <location>
        <begin position="493"/>
        <end position="510"/>
    </location>
</feature>
<evidence type="ECO:0000256" key="6">
    <source>
        <dbReference type="SAM" id="Phobius"/>
    </source>
</evidence>
<proteinExistence type="predicted"/>
<keyword evidence="2" id="KW-1003">Cell membrane</keyword>
<feature type="transmembrane region" description="Helical" evidence="6">
    <location>
        <begin position="252"/>
        <end position="278"/>
    </location>
</feature>
<reference evidence="10" key="1">
    <citation type="journal article" date="2019" name="Int. J. Syst. Evol. Microbiol.">
        <title>The Global Catalogue of Microorganisms (GCM) 10K type strain sequencing project: providing services to taxonomists for standard genome sequencing and annotation.</title>
        <authorList>
            <consortium name="The Broad Institute Genomics Platform"/>
            <consortium name="The Broad Institute Genome Sequencing Center for Infectious Disease"/>
            <person name="Wu L."/>
            <person name="Ma J."/>
        </authorList>
    </citation>
    <scope>NUCLEOTIDE SEQUENCE [LARGE SCALE GENOMIC DNA]</scope>
    <source>
        <strain evidence="10">NBRC 112502</strain>
    </source>
</reference>
<dbReference type="PANTHER" id="PTHR30619:SF1">
    <property type="entry name" value="RECOMBINATION PROTEIN 2"/>
    <property type="match status" value="1"/>
</dbReference>
<accession>A0ABQ6A285</accession>
<evidence type="ECO:0000313" key="9">
    <source>
        <dbReference type="EMBL" id="GLR65891.1"/>
    </source>
</evidence>
<name>A0ABQ6A285_9PROT</name>
<dbReference type="InterPro" id="IPR052159">
    <property type="entry name" value="Competence_DNA_uptake"/>
</dbReference>
<dbReference type="Proteomes" id="UP001156641">
    <property type="component" value="Unassembled WGS sequence"/>
</dbReference>
<dbReference type="InterPro" id="IPR025405">
    <property type="entry name" value="DUF4131"/>
</dbReference>
<feature type="transmembrane region" description="Helical" evidence="6">
    <location>
        <begin position="290"/>
        <end position="308"/>
    </location>
</feature>
<feature type="transmembrane region" description="Helical" evidence="6">
    <location>
        <begin position="395"/>
        <end position="421"/>
    </location>
</feature>
<dbReference type="PANTHER" id="PTHR30619">
    <property type="entry name" value="DNA INTERNALIZATION/COMPETENCE PROTEIN COMEC/REC2"/>
    <property type="match status" value="1"/>
</dbReference>
<dbReference type="RefSeq" id="WP_284256445.1">
    <property type="nucleotide sequence ID" value="NZ_BSOS01000007.1"/>
</dbReference>
<evidence type="ECO:0000259" key="8">
    <source>
        <dbReference type="Pfam" id="PF13567"/>
    </source>
</evidence>
<feature type="domain" description="ComEC/Rec2-related protein" evidence="7">
    <location>
        <begin position="231"/>
        <end position="513"/>
    </location>
</feature>
<evidence type="ECO:0000256" key="3">
    <source>
        <dbReference type="ARBA" id="ARBA00022692"/>
    </source>
</evidence>
<organism evidence="9 10">
    <name type="scientific">Acidocella aquatica</name>
    <dbReference type="NCBI Taxonomy" id="1922313"/>
    <lineage>
        <taxon>Bacteria</taxon>
        <taxon>Pseudomonadati</taxon>
        <taxon>Pseudomonadota</taxon>
        <taxon>Alphaproteobacteria</taxon>
        <taxon>Acetobacterales</taxon>
        <taxon>Acidocellaceae</taxon>
        <taxon>Acidocella</taxon>
    </lineage>
</organism>
<gene>
    <name evidence="9" type="ORF">GCM10010909_05690</name>
</gene>
<feature type="transmembrane region" description="Helical" evidence="6">
    <location>
        <begin position="427"/>
        <end position="453"/>
    </location>
</feature>
<dbReference type="InterPro" id="IPR004477">
    <property type="entry name" value="ComEC_N"/>
</dbReference>
<dbReference type="EMBL" id="BSOS01000007">
    <property type="protein sequence ID" value="GLR65891.1"/>
    <property type="molecule type" value="Genomic_DNA"/>
</dbReference>
<evidence type="ECO:0000259" key="7">
    <source>
        <dbReference type="Pfam" id="PF03772"/>
    </source>
</evidence>
<evidence type="ECO:0000256" key="4">
    <source>
        <dbReference type="ARBA" id="ARBA00022989"/>
    </source>
</evidence>
<comment type="subcellular location">
    <subcellularLocation>
        <location evidence="1">Cell membrane</location>
        <topology evidence="1">Multi-pass membrane protein</topology>
    </subcellularLocation>
</comment>
<keyword evidence="4 6" id="KW-1133">Transmembrane helix</keyword>
<dbReference type="NCBIfam" id="TIGR00360">
    <property type="entry name" value="ComEC_N-term"/>
    <property type="match status" value="1"/>
</dbReference>
<feature type="transmembrane region" description="Helical" evidence="6">
    <location>
        <begin position="460"/>
        <end position="481"/>
    </location>
</feature>
<evidence type="ECO:0000256" key="1">
    <source>
        <dbReference type="ARBA" id="ARBA00004651"/>
    </source>
</evidence>
<feature type="transmembrane region" description="Helical" evidence="6">
    <location>
        <begin position="16"/>
        <end position="34"/>
    </location>
</feature>
<protein>
    <submittedName>
        <fullName evidence="9">Competence protein ComEC</fullName>
    </submittedName>
</protein>
<keyword evidence="3 6" id="KW-0812">Transmembrane</keyword>
<keyword evidence="5 6" id="KW-0472">Membrane</keyword>
<evidence type="ECO:0000256" key="5">
    <source>
        <dbReference type="ARBA" id="ARBA00023136"/>
    </source>
</evidence>
<dbReference type="Pfam" id="PF03772">
    <property type="entry name" value="Competence"/>
    <property type="match status" value="1"/>
</dbReference>
<evidence type="ECO:0000256" key="2">
    <source>
        <dbReference type="ARBA" id="ARBA00022475"/>
    </source>
</evidence>
<dbReference type="Pfam" id="PF13567">
    <property type="entry name" value="DUF4131"/>
    <property type="match status" value="1"/>
</dbReference>
<feature type="transmembrane region" description="Helical" evidence="6">
    <location>
        <begin position="338"/>
        <end position="357"/>
    </location>
</feature>
<sequence length="668" mass="70136">MRDAFAKWAEAERGRFSLLLPVAMGAAILVYFALPAEPPPWLGITLPILSLIALAAGWRHPYWRFAAALALAASLGFARAEWRTAAQPPLITIPSGPIGLSGTIARIDLLPGARRLTLAHPSLDGAAPLPRTIRLRLRGTDATPLSVGEAVRAYAMLFPPDRPAYPGGWDQGRQDFFAGLAASGFALGDVSITAPAPPGALAAWLQNLRAGIALRILRVLPVSTGSIAVTLLTGDEQAIPAAEHDNFIAAGLAHILAVAGLHAGIVMGLFFSATRFLLTRHERLALRLPVKPLAAAAALLGGAAYAALTGAHLPILRSLAMASLVTLGVFMGRRAISFRGLAIAATLIMLVTPEAVLGVSFQMSFSAVLALIAGFAAVQHAMARFHAASSRAGSFAMHGAALAYTSLLAGGASMPFAAYQFQQVQPYWIPANLLAVPLTALWILPLGLLALALMPLGLQALALLPMARGIAIILWVTARIATWPAAMLRIQPMPSLAILLIAAGLIWLCIWRGTPRFAGLVLMLAGLAVYAAARPPDILVSPGAELIAIRAAPRIFLISRGKPQSYTLAQWAPVWAGTPLTPARCTQNTCRLGAVLFALSPPPGGCGDVVVAVSPEPLRGACGNTPVIDRLSVYRNGATAAWITGRSLTLLTDRAVQGARPWVVFYPK</sequence>